<protein>
    <submittedName>
        <fullName evidence="2">CRISPR system precrRNA processing endoribonuclease RAMP protein Cas6</fullName>
    </submittedName>
</protein>
<dbReference type="Proteomes" id="UP001595998">
    <property type="component" value="Unassembled WGS sequence"/>
</dbReference>
<evidence type="ECO:0000313" key="3">
    <source>
        <dbReference type="Proteomes" id="UP001595998"/>
    </source>
</evidence>
<accession>A0ABV8XRK4</accession>
<name>A0ABV8XRK4_9DEIO</name>
<feature type="domain" description="CRISPR-associated protein Cas6 C-terminal" evidence="1">
    <location>
        <begin position="189"/>
        <end position="309"/>
    </location>
</feature>
<sequence length="317" mass="34844">MLPLDLSFSVLRVTLRALEPVHLPPFPGSKLEGAFGRALYRLACTQPQRETCQGCPLQTICPYGLSYAPRLPHDLQVSSLGTPPRPIIFRVAYDEARDLEQGERLTFGLVVVGHAAAQLPYLLAALREVGQDGLGRTRGRLELEEVSSVHPYTAEQVPLLRGEELGMNLAPLLLGAGDLPPVTGSRLLVHLRSPLHIKAGGQMTRNLHFPVLVRALQRRLGNLEQIYGGAASVGADFTRLPLLARGVETVEQRVRLVSQLRKGSRPRQTTAMEGWLGTLEYLGDFCPFASWLRYGEQMGVGKWAHFGAGLYDLEMLA</sequence>
<dbReference type="RefSeq" id="WP_380040442.1">
    <property type="nucleotide sequence ID" value="NZ_JBHSEH010000018.1"/>
</dbReference>
<gene>
    <name evidence="2" type="primary">cas6</name>
    <name evidence="2" type="ORF">ACFOZ9_13350</name>
</gene>
<comment type="caution">
    <text evidence="2">The sequence shown here is derived from an EMBL/GenBank/DDBJ whole genome shotgun (WGS) entry which is preliminary data.</text>
</comment>
<dbReference type="InterPro" id="IPR019267">
    <property type="entry name" value="CRISPR-assoc_Cas6_C"/>
</dbReference>
<evidence type="ECO:0000259" key="1">
    <source>
        <dbReference type="Pfam" id="PF10040"/>
    </source>
</evidence>
<keyword evidence="3" id="KW-1185">Reference proteome</keyword>
<evidence type="ECO:0000313" key="2">
    <source>
        <dbReference type="EMBL" id="MFC4427197.1"/>
    </source>
</evidence>
<dbReference type="Pfam" id="PF10040">
    <property type="entry name" value="CRISPR_Cas6"/>
    <property type="match status" value="1"/>
</dbReference>
<proteinExistence type="predicted"/>
<dbReference type="EMBL" id="JBHSEH010000018">
    <property type="protein sequence ID" value="MFC4427197.1"/>
    <property type="molecule type" value="Genomic_DNA"/>
</dbReference>
<reference evidence="3" key="1">
    <citation type="journal article" date="2019" name="Int. J. Syst. Evol. Microbiol.">
        <title>The Global Catalogue of Microorganisms (GCM) 10K type strain sequencing project: providing services to taxonomists for standard genome sequencing and annotation.</title>
        <authorList>
            <consortium name="The Broad Institute Genomics Platform"/>
            <consortium name="The Broad Institute Genome Sequencing Center for Infectious Disease"/>
            <person name="Wu L."/>
            <person name="Ma J."/>
        </authorList>
    </citation>
    <scope>NUCLEOTIDE SEQUENCE [LARGE SCALE GENOMIC DNA]</scope>
    <source>
        <strain evidence="3">CCUG 56029</strain>
    </source>
</reference>
<organism evidence="2 3">
    <name type="scientific">Deinococcus navajonensis</name>
    <dbReference type="NCBI Taxonomy" id="309884"/>
    <lineage>
        <taxon>Bacteria</taxon>
        <taxon>Thermotogati</taxon>
        <taxon>Deinococcota</taxon>
        <taxon>Deinococci</taxon>
        <taxon>Deinococcales</taxon>
        <taxon>Deinococcaceae</taxon>
        <taxon>Deinococcus</taxon>
    </lineage>
</organism>